<reference evidence="3" key="1">
    <citation type="journal article" date="2019" name="Int. J. Syst. Evol. Microbiol.">
        <title>The Global Catalogue of Microorganisms (GCM) 10K type strain sequencing project: providing services to taxonomists for standard genome sequencing and annotation.</title>
        <authorList>
            <consortium name="The Broad Institute Genomics Platform"/>
            <consortium name="The Broad Institute Genome Sequencing Center for Infectious Disease"/>
            <person name="Wu L."/>
            <person name="Ma J."/>
        </authorList>
    </citation>
    <scope>NUCLEOTIDE SEQUENCE [LARGE SCALE GENOMIC DNA]</scope>
    <source>
        <strain evidence="3">CGMCC 4.7349</strain>
    </source>
</reference>
<keyword evidence="1" id="KW-1133">Transmembrane helix</keyword>
<keyword evidence="3" id="KW-1185">Reference proteome</keyword>
<gene>
    <name evidence="2" type="ORF">GCM10012286_55540</name>
</gene>
<dbReference type="EMBL" id="BMNG01000013">
    <property type="protein sequence ID" value="GGO51865.1"/>
    <property type="molecule type" value="Genomic_DNA"/>
</dbReference>
<evidence type="ECO:0000313" key="3">
    <source>
        <dbReference type="Proteomes" id="UP000656881"/>
    </source>
</evidence>
<dbReference type="Proteomes" id="UP000656881">
    <property type="component" value="Unassembled WGS sequence"/>
</dbReference>
<organism evidence="2 3">
    <name type="scientific">Streptomyces lasiicapitis</name>
    <dbReference type="NCBI Taxonomy" id="1923961"/>
    <lineage>
        <taxon>Bacteria</taxon>
        <taxon>Bacillati</taxon>
        <taxon>Actinomycetota</taxon>
        <taxon>Actinomycetes</taxon>
        <taxon>Kitasatosporales</taxon>
        <taxon>Streptomycetaceae</taxon>
        <taxon>Streptomyces</taxon>
    </lineage>
</organism>
<name>A0ABQ2MG33_9ACTN</name>
<comment type="caution">
    <text evidence="2">The sequence shown here is derived from an EMBL/GenBank/DDBJ whole genome shotgun (WGS) entry which is preliminary data.</text>
</comment>
<evidence type="ECO:0000313" key="2">
    <source>
        <dbReference type="EMBL" id="GGO51865.1"/>
    </source>
</evidence>
<sequence length="67" mass="6970">MPDNRKAPPPTTAAVTTAPIAFCLPVILRRWVLMGVPASSGGGAGWGLLRTLASQRRDKTGLSGLGR</sequence>
<feature type="transmembrane region" description="Helical" evidence="1">
    <location>
        <begin position="31"/>
        <end position="49"/>
    </location>
</feature>
<accession>A0ABQ2MG33</accession>
<evidence type="ECO:0000256" key="1">
    <source>
        <dbReference type="SAM" id="Phobius"/>
    </source>
</evidence>
<proteinExistence type="predicted"/>
<keyword evidence="1" id="KW-0472">Membrane</keyword>
<keyword evidence="1" id="KW-0812">Transmembrane</keyword>
<protein>
    <submittedName>
        <fullName evidence="2">Uncharacterized protein</fullName>
    </submittedName>
</protein>